<dbReference type="Gene3D" id="3.30.450.20">
    <property type="entry name" value="PAS domain"/>
    <property type="match status" value="1"/>
</dbReference>
<name>A0AAE3JFV8_9FIRM</name>
<proteinExistence type="predicted"/>
<dbReference type="EMBL" id="JAJEQR010000079">
    <property type="protein sequence ID" value="MCC2232599.1"/>
    <property type="molecule type" value="Genomic_DNA"/>
</dbReference>
<protein>
    <submittedName>
        <fullName evidence="1">PAS domain-containing protein</fullName>
    </submittedName>
</protein>
<keyword evidence="2" id="KW-1185">Reference proteome</keyword>
<comment type="caution">
    <text evidence="1">The sequence shown here is derived from an EMBL/GenBank/DDBJ whole genome shotgun (WGS) entry which is preliminary data.</text>
</comment>
<dbReference type="RefSeq" id="WP_308454996.1">
    <property type="nucleotide sequence ID" value="NZ_JAJEQR010000079.1"/>
</dbReference>
<gene>
    <name evidence="1" type="ORF">LKD81_16655</name>
</gene>
<dbReference type="AlphaFoldDB" id="A0AAE3JFV8"/>
<evidence type="ECO:0000313" key="2">
    <source>
        <dbReference type="Proteomes" id="UP001198182"/>
    </source>
</evidence>
<dbReference type="InterPro" id="IPR035965">
    <property type="entry name" value="PAS-like_dom_sf"/>
</dbReference>
<accession>A0AAE3JFV8</accession>
<evidence type="ECO:0000313" key="1">
    <source>
        <dbReference type="EMBL" id="MCC2232599.1"/>
    </source>
</evidence>
<sequence>MKNLAIIAYSRKAVNEYRNLFEKILENRVLISTYCMEDGSIYQPIQADLAVISSDDMLPLAKKQLASGITLVTAALTISRKGFEAIQALPPRTRALMVNVNRNLSLQCVEQIYHLGATHLELIPYTPYTELHQRVDVAISPGEAWAVPASVSQIVEIGRRCIDISTIVFVLITLGFPELFLTPAVQEYCATIMPANYGTSFPYAKDRDFRGEYGIGAEEKSGVIAFANDGIIKTYNELAVKLVGLSGERMEGRHMLDIFDSAAVRESIQNMKPGQKRKITVRKKDLYVRLNMEHEASDGVLNYITLEPVPELPSRGKRTLGRGYTAKYYFSSHKRDCAYFCPRRDQPCLH</sequence>
<dbReference type="CDD" id="cd00130">
    <property type="entry name" value="PAS"/>
    <property type="match status" value="1"/>
</dbReference>
<dbReference type="InterPro" id="IPR000014">
    <property type="entry name" value="PAS"/>
</dbReference>
<dbReference type="Proteomes" id="UP001198182">
    <property type="component" value="Unassembled WGS sequence"/>
</dbReference>
<dbReference type="SUPFAM" id="SSF55785">
    <property type="entry name" value="PYP-like sensor domain (PAS domain)"/>
    <property type="match status" value="1"/>
</dbReference>
<organism evidence="1 2">
    <name type="scientific">Hominifimenecus microfluidus</name>
    <dbReference type="NCBI Taxonomy" id="2885348"/>
    <lineage>
        <taxon>Bacteria</taxon>
        <taxon>Bacillati</taxon>
        <taxon>Bacillota</taxon>
        <taxon>Clostridia</taxon>
        <taxon>Lachnospirales</taxon>
        <taxon>Lachnospiraceae</taxon>
        <taxon>Hominifimenecus</taxon>
    </lineage>
</organism>
<reference evidence="1" key="1">
    <citation type="submission" date="2021-10" db="EMBL/GenBank/DDBJ databases">
        <title>Anaerobic single-cell dispensing facilitates the cultivation of human gut bacteria.</title>
        <authorList>
            <person name="Afrizal A."/>
        </authorList>
    </citation>
    <scope>NUCLEOTIDE SEQUENCE</scope>
    <source>
        <strain evidence="1">CLA-AA-H215</strain>
    </source>
</reference>